<dbReference type="InterPro" id="IPR027417">
    <property type="entry name" value="P-loop_NTPase"/>
</dbReference>
<dbReference type="Proteomes" id="UP000051530">
    <property type="component" value="Unassembled WGS sequence"/>
</dbReference>
<dbReference type="SUPFAM" id="SSF52540">
    <property type="entry name" value="P-loop containing nucleoside triphosphate hydrolases"/>
    <property type="match status" value="1"/>
</dbReference>
<reference evidence="2 3" key="1">
    <citation type="submission" date="2015-07" db="EMBL/GenBank/DDBJ databases">
        <title>The genome of Pseudoloma neurophilia, a relevant intracellular parasite of the zebrafish.</title>
        <authorList>
            <person name="Ndikumana S."/>
            <person name="Pelin A."/>
            <person name="Sanders J."/>
            <person name="Corradi N."/>
        </authorList>
    </citation>
    <scope>NUCLEOTIDE SEQUENCE [LARGE SCALE GENOMIC DNA]</scope>
    <source>
        <strain evidence="2 3">MK1</strain>
    </source>
</reference>
<keyword evidence="2" id="KW-0347">Helicase</keyword>
<dbReference type="Gene3D" id="2.40.50.360">
    <property type="entry name" value="RuvB-like helicase, domain II"/>
    <property type="match status" value="1"/>
</dbReference>
<accession>A0A0R0LXQ8</accession>
<dbReference type="EMBL" id="LGUB01000160">
    <property type="protein sequence ID" value="KRH93994.1"/>
    <property type="molecule type" value="Genomic_DNA"/>
</dbReference>
<organism evidence="2 3">
    <name type="scientific">Pseudoloma neurophilia</name>
    <dbReference type="NCBI Taxonomy" id="146866"/>
    <lineage>
        <taxon>Eukaryota</taxon>
        <taxon>Fungi</taxon>
        <taxon>Fungi incertae sedis</taxon>
        <taxon>Microsporidia</taxon>
        <taxon>Pseudoloma</taxon>
    </lineage>
</organism>
<gene>
    <name evidence="2" type="ORF">M153_4440002659</name>
</gene>
<dbReference type="Pfam" id="PF06068">
    <property type="entry name" value="TIP49"/>
    <property type="match status" value="1"/>
</dbReference>
<dbReference type="GO" id="GO:0005524">
    <property type="term" value="F:ATP binding"/>
    <property type="evidence" value="ECO:0007669"/>
    <property type="project" value="InterPro"/>
</dbReference>
<evidence type="ECO:0000259" key="1">
    <source>
        <dbReference type="Pfam" id="PF06068"/>
    </source>
</evidence>
<dbReference type="InterPro" id="IPR010339">
    <property type="entry name" value="TIP49_P-loop"/>
</dbReference>
<dbReference type="VEuPathDB" id="MicrosporidiaDB:M153_4440002659"/>
<keyword evidence="2" id="KW-0547">Nucleotide-binding</keyword>
<keyword evidence="2" id="KW-0378">Hydrolase</keyword>
<feature type="domain" description="TIP49 P-loop" evidence="1">
    <location>
        <begin position="47"/>
        <end position="192"/>
    </location>
</feature>
<dbReference type="AlphaFoldDB" id="A0A0R0LXQ8"/>
<evidence type="ECO:0000313" key="2">
    <source>
        <dbReference type="EMBL" id="KRH93994.1"/>
    </source>
</evidence>
<dbReference type="OrthoDB" id="10060499at2759"/>
<protein>
    <submittedName>
        <fullName evidence="2">DNA helicase TIP49, TBP-interacting protein</fullName>
    </submittedName>
</protein>
<keyword evidence="3" id="KW-1185">Reference proteome</keyword>
<dbReference type="InterPro" id="IPR042487">
    <property type="entry name" value="RuvBL1/2_DNA/RNA_bd_dom"/>
</dbReference>
<keyword evidence="2" id="KW-0067">ATP-binding</keyword>
<proteinExistence type="predicted"/>
<name>A0A0R0LXQ8_9MICR</name>
<evidence type="ECO:0000313" key="3">
    <source>
        <dbReference type="Proteomes" id="UP000051530"/>
    </source>
</evidence>
<sequence>MRFSKTNKGWIHYHVYHVEPEDEKNRQKKFKKEQHIIEKLFTKADSLLFFAPRNTGKTFIVDNIMKNKENIMFVNGTEINTIADFRFILRCAQHILFHEEATVIEGEIINIGSNSITLKTDEMESVFNSQNNIGFEEGDIVQIIDGQIQKIGFKKQKEFQDINTKILPTPKGKLIQNRTVSKKCTLHDLDLQQDNDLLIGHKLTEWLDKNKAVLLDSILVIDNADLLPEPVRNFLSNLSLVDHAPFCLLIAEKDMKIKNMLKTTTPTLTKEQILQIFESRLFFESITLIPEIKNRIEEICEKKGLKFAMNFLFILSTHAHVEQRNLNVTDLEMIESVYQNVEEIE</sequence>
<dbReference type="GO" id="GO:0004386">
    <property type="term" value="F:helicase activity"/>
    <property type="evidence" value="ECO:0007669"/>
    <property type="project" value="UniProtKB-KW"/>
</dbReference>
<comment type="caution">
    <text evidence="2">The sequence shown here is derived from an EMBL/GenBank/DDBJ whole genome shotgun (WGS) entry which is preliminary data.</text>
</comment>